<evidence type="ECO:0000256" key="3">
    <source>
        <dbReference type="SAM" id="MobiDB-lite"/>
    </source>
</evidence>
<dbReference type="Pfam" id="PF04774">
    <property type="entry name" value="HABP4_PAI-RBP1"/>
    <property type="match status" value="1"/>
</dbReference>
<feature type="compositionally biased region" description="Basic and acidic residues" evidence="3">
    <location>
        <begin position="88"/>
        <end position="115"/>
    </location>
</feature>
<dbReference type="PANTHER" id="PTHR12299:SF17">
    <property type="entry name" value="AT19571P-RELATED"/>
    <property type="match status" value="1"/>
</dbReference>
<organism evidence="5">
    <name type="scientific">Apopellia endiviifolia</name>
    <name type="common">species B</name>
    <dbReference type="NCBI Taxonomy" id="119729"/>
    <lineage>
        <taxon>Eukaryota</taxon>
        <taxon>Viridiplantae</taxon>
        <taxon>Streptophyta</taxon>
        <taxon>Embryophyta</taxon>
        <taxon>Marchantiophyta</taxon>
        <taxon>Jungermanniopsida</taxon>
        <taxon>Pelliidae</taxon>
        <taxon>Pelliales</taxon>
        <taxon>Pelliaceae</taxon>
        <taxon>Apopellia</taxon>
    </lineage>
</organism>
<keyword evidence="2" id="KW-0963">Cytoplasm</keyword>
<feature type="compositionally biased region" description="Polar residues" evidence="3">
    <location>
        <begin position="120"/>
        <end position="133"/>
    </location>
</feature>
<dbReference type="EMBL" id="MN496018">
    <property type="protein sequence ID" value="QFS19079.1"/>
    <property type="molecule type" value="mRNA"/>
</dbReference>
<evidence type="ECO:0000259" key="4">
    <source>
        <dbReference type="SMART" id="SM01233"/>
    </source>
</evidence>
<name>A0A6B7NW78_9MARC</name>
<feature type="region of interest" description="Disordered" evidence="3">
    <location>
        <begin position="375"/>
        <end position="441"/>
    </location>
</feature>
<dbReference type="GO" id="GO:0003723">
    <property type="term" value="F:RNA binding"/>
    <property type="evidence" value="ECO:0007669"/>
    <property type="project" value="InterPro"/>
</dbReference>
<feature type="compositionally biased region" description="Gly residues" evidence="3">
    <location>
        <begin position="406"/>
        <end position="415"/>
    </location>
</feature>
<proteinExistence type="evidence at transcript level"/>
<evidence type="ECO:0000313" key="5">
    <source>
        <dbReference type="EMBL" id="QFS19079.1"/>
    </source>
</evidence>
<feature type="compositionally biased region" description="Basic and acidic residues" evidence="3">
    <location>
        <begin position="203"/>
        <end position="213"/>
    </location>
</feature>
<feature type="compositionally biased region" description="Gly residues" evidence="3">
    <location>
        <begin position="153"/>
        <end position="163"/>
    </location>
</feature>
<feature type="compositionally biased region" description="Basic and acidic residues" evidence="3">
    <location>
        <begin position="393"/>
        <end position="404"/>
    </location>
</feature>
<protein>
    <submittedName>
        <fullName evidence="5">RGG repeats nuclear RNA binding protein A</fullName>
    </submittedName>
</protein>
<evidence type="ECO:0000256" key="2">
    <source>
        <dbReference type="ARBA" id="ARBA00022490"/>
    </source>
</evidence>
<comment type="subcellular location">
    <subcellularLocation>
        <location evidence="1">Cytoplasm</location>
    </subcellularLocation>
</comment>
<dbReference type="GO" id="GO:0005634">
    <property type="term" value="C:nucleus"/>
    <property type="evidence" value="ECO:0007669"/>
    <property type="project" value="TreeGrafter"/>
</dbReference>
<dbReference type="PANTHER" id="PTHR12299">
    <property type="entry name" value="HYALURONIC ACID-BINDING PROTEIN 4"/>
    <property type="match status" value="1"/>
</dbReference>
<feature type="domain" description="Hyaluronan/mRNA-binding protein" evidence="4">
    <location>
        <begin position="205"/>
        <end position="317"/>
    </location>
</feature>
<reference evidence="5" key="1">
    <citation type="submission" date="2019-09" db="EMBL/GenBank/DDBJ databases">
        <title>RNA-seq analysis of differentially expressed genes between male and female gametophytes of simple thalloid liverwort Pellia endiviifolia sp B.</title>
        <authorList>
            <person name="Sierocka I."/>
            <person name="Alaba S."/>
            <person name="Jarmolowski A."/>
            <person name="Karlowski W.M."/>
            <person name="Szweykowska-Kulinska Z."/>
        </authorList>
    </citation>
    <scope>NUCLEOTIDE SEQUENCE</scope>
</reference>
<feature type="compositionally biased region" description="Gly residues" evidence="3">
    <location>
        <begin position="70"/>
        <end position="83"/>
    </location>
</feature>
<feature type="region of interest" description="Disordered" evidence="3">
    <location>
        <begin position="267"/>
        <end position="288"/>
    </location>
</feature>
<dbReference type="GO" id="GO:0005737">
    <property type="term" value="C:cytoplasm"/>
    <property type="evidence" value="ECO:0007669"/>
    <property type="project" value="UniProtKB-SubCell"/>
</dbReference>
<feature type="region of interest" description="Disordered" evidence="3">
    <location>
        <begin position="61"/>
        <end position="188"/>
    </location>
</feature>
<sequence>MSSQNYFDLLGDDENEEPTAVIARATLPHHVETPTTKKLQAAAAAAAPPRLPNKLSITFEAAKEPKYFEGGRGVRASGRGGRNVRGSYGDREREGGSRDTGSQRENREVFTRERGGFNGDRSSSANRENNSDGYQRHRGGGPGGIPDGTLIAGSGGYGGGYGGERFPRVDGENWASDGGRGRGRVGAVTRSKDRGFVVDVEERPRRREFDRRSGSGFGNEIKRDGSGRGNWGAEGDQGPRQEIAEVTPKVELAKVVVDGEDKVEIENNIEGVVPAEDGVERKEDEEDNELTLDEYEKILEEKRRALLASKAEERKVQVDKSFESMQLVDKKNEEDVFIKLGSDKEKKKKEKEALDKEDKIKKTQSINEFLKPVDGEKYYGSSVGRGRGRGRGRAGEGRSGDSERGVGFGGRGNFTGGLNNARRVSAPRIEDPGQFPTLGAK</sequence>
<dbReference type="InterPro" id="IPR006861">
    <property type="entry name" value="HABP4_PAIRBP1-bd"/>
</dbReference>
<dbReference type="InterPro" id="IPR039764">
    <property type="entry name" value="HABP4/SERBP1-like"/>
</dbReference>
<feature type="region of interest" description="Disordered" evidence="3">
    <location>
        <begin position="203"/>
        <end position="246"/>
    </location>
</feature>
<dbReference type="Gene3D" id="6.10.140.1040">
    <property type="match status" value="1"/>
</dbReference>
<accession>A0A6B7NW78</accession>
<dbReference type="SMART" id="SM01233">
    <property type="entry name" value="HABP4_PAI-RBP1"/>
    <property type="match status" value="1"/>
</dbReference>
<dbReference type="InterPro" id="IPR019084">
    <property type="entry name" value="STM1-like_N"/>
</dbReference>
<dbReference type="Pfam" id="PF09598">
    <property type="entry name" value="Stm1_N"/>
    <property type="match status" value="1"/>
</dbReference>
<evidence type="ECO:0000256" key="1">
    <source>
        <dbReference type="ARBA" id="ARBA00004496"/>
    </source>
</evidence>
<dbReference type="AlphaFoldDB" id="A0A6B7NW78"/>